<dbReference type="RefSeq" id="WP_050127332.1">
    <property type="nucleotide sequence ID" value="NZ_CQEM01000036.1"/>
</dbReference>
<sequence length="64" mass="7093">MAKSLPPRLTEQEMQELANSYIEAFVNACHCKNKDDILLAISFLLSEGLSAGETVKHGEMEVLQ</sequence>
<gene>
    <name evidence="1" type="ORF">ERS008460_04148</name>
</gene>
<name>A0A0T9V161_YERAE</name>
<accession>A0A0T9V161</accession>
<organism evidence="1 2">
    <name type="scientific">Yersinia aleksiciae</name>
    <dbReference type="NCBI Taxonomy" id="263819"/>
    <lineage>
        <taxon>Bacteria</taxon>
        <taxon>Pseudomonadati</taxon>
        <taxon>Pseudomonadota</taxon>
        <taxon>Gammaproteobacteria</taxon>
        <taxon>Enterobacterales</taxon>
        <taxon>Yersiniaceae</taxon>
        <taxon>Yersinia</taxon>
    </lineage>
</organism>
<evidence type="ECO:0000313" key="1">
    <source>
        <dbReference type="EMBL" id="CNL93765.1"/>
    </source>
</evidence>
<dbReference type="Proteomes" id="UP000040088">
    <property type="component" value="Unassembled WGS sequence"/>
</dbReference>
<dbReference type="EMBL" id="CQEM01000036">
    <property type="protein sequence ID" value="CNL93765.1"/>
    <property type="molecule type" value="Genomic_DNA"/>
</dbReference>
<reference evidence="2" key="1">
    <citation type="submission" date="2015-03" db="EMBL/GenBank/DDBJ databases">
        <authorList>
            <consortium name="Pathogen Informatics"/>
        </authorList>
    </citation>
    <scope>NUCLEOTIDE SEQUENCE [LARGE SCALE GENOMIC DNA]</scope>
    <source>
        <strain evidence="2">IP27925</strain>
    </source>
</reference>
<proteinExistence type="predicted"/>
<protein>
    <submittedName>
        <fullName evidence="1">Uncharacterized protein</fullName>
    </submittedName>
</protein>
<evidence type="ECO:0000313" key="2">
    <source>
        <dbReference type="Proteomes" id="UP000040088"/>
    </source>
</evidence>
<dbReference type="AlphaFoldDB" id="A0A0T9V161"/>